<organism evidence="1 2">
    <name type="scientific">Puniceicoccus vermicola</name>
    <dbReference type="NCBI Taxonomy" id="388746"/>
    <lineage>
        <taxon>Bacteria</taxon>
        <taxon>Pseudomonadati</taxon>
        <taxon>Verrucomicrobiota</taxon>
        <taxon>Opitutia</taxon>
        <taxon>Puniceicoccales</taxon>
        <taxon>Puniceicoccaceae</taxon>
        <taxon>Puniceicoccus</taxon>
    </lineage>
</organism>
<dbReference type="AlphaFoldDB" id="A0A7X1AZD0"/>
<name>A0A7X1AZD0_9BACT</name>
<dbReference type="RefSeq" id="WP_185693394.1">
    <property type="nucleotide sequence ID" value="NZ_JACHVA010000101.1"/>
</dbReference>
<protein>
    <submittedName>
        <fullName evidence="1">Alpha/beta hydrolase</fullName>
    </submittedName>
</protein>
<comment type="caution">
    <text evidence="1">The sequence shown here is derived from an EMBL/GenBank/DDBJ whole genome shotgun (WGS) entry which is preliminary data.</text>
</comment>
<keyword evidence="1" id="KW-0378">Hydrolase</keyword>
<reference evidence="1 2" key="1">
    <citation type="submission" date="2020-07" db="EMBL/GenBank/DDBJ databases">
        <authorList>
            <person name="Feng X."/>
        </authorList>
    </citation>
    <scope>NUCLEOTIDE SEQUENCE [LARGE SCALE GENOMIC DNA]</scope>
    <source>
        <strain evidence="1 2">JCM14086</strain>
    </source>
</reference>
<dbReference type="SUPFAM" id="SSF53474">
    <property type="entry name" value="alpha/beta-Hydrolases"/>
    <property type="match status" value="1"/>
</dbReference>
<proteinExistence type="predicted"/>
<dbReference type="InterPro" id="IPR029058">
    <property type="entry name" value="AB_hydrolase_fold"/>
</dbReference>
<evidence type="ECO:0000313" key="2">
    <source>
        <dbReference type="Proteomes" id="UP000525652"/>
    </source>
</evidence>
<dbReference type="GO" id="GO:0016787">
    <property type="term" value="F:hydrolase activity"/>
    <property type="evidence" value="ECO:0007669"/>
    <property type="project" value="UniProtKB-KW"/>
</dbReference>
<gene>
    <name evidence="1" type="ORF">H5P30_13175</name>
</gene>
<dbReference type="Proteomes" id="UP000525652">
    <property type="component" value="Unassembled WGS sequence"/>
</dbReference>
<evidence type="ECO:0000313" key="1">
    <source>
        <dbReference type="EMBL" id="MBC2602729.1"/>
    </source>
</evidence>
<accession>A0A7X1AZD0</accession>
<sequence>MIENCCITLQELGAERADWQGFQGWILPLGDISLRIVLPREFADGRPWFWRPEFFEPFANTDVMLLEKGWARVFLDLPNHYGCPKAVERFEEMYQFVTGKLGLAPKMGIVALSRAGLSAYNYASEHPDHVCGIYADNPVCDFRSWPGGAGVGPGSEGDWQNLLGVYDLTDEEARAYEKQPLSTKVLQPIAEAGIPVFHVCGDSDETVPYEENTVVLRDRFKELGGSYEEILKPGGKHHPHGLEDPTPVVNFLLRSFSRR</sequence>
<dbReference type="EMBL" id="JACHVA010000101">
    <property type="protein sequence ID" value="MBC2602729.1"/>
    <property type="molecule type" value="Genomic_DNA"/>
</dbReference>
<keyword evidence="2" id="KW-1185">Reference proteome</keyword>
<dbReference type="Gene3D" id="3.40.50.1820">
    <property type="entry name" value="alpha/beta hydrolase"/>
    <property type="match status" value="1"/>
</dbReference>